<organism evidence="2 3">
    <name type="scientific">Epicoccum nigrum</name>
    <name type="common">Soil fungus</name>
    <name type="synonym">Epicoccum purpurascens</name>
    <dbReference type="NCBI Taxonomy" id="105696"/>
    <lineage>
        <taxon>Eukaryota</taxon>
        <taxon>Fungi</taxon>
        <taxon>Dikarya</taxon>
        <taxon>Ascomycota</taxon>
        <taxon>Pezizomycotina</taxon>
        <taxon>Dothideomycetes</taxon>
        <taxon>Pleosporomycetidae</taxon>
        <taxon>Pleosporales</taxon>
        <taxon>Pleosporineae</taxon>
        <taxon>Didymellaceae</taxon>
        <taxon>Epicoccum</taxon>
    </lineage>
</organism>
<dbReference type="AlphaFoldDB" id="A0A1Y2LYG0"/>
<feature type="compositionally biased region" description="Polar residues" evidence="1">
    <location>
        <begin position="359"/>
        <end position="374"/>
    </location>
</feature>
<evidence type="ECO:0000256" key="1">
    <source>
        <dbReference type="SAM" id="MobiDB-lite"/>
    </source>
</evidence>
<proteinExistence type="predicted"/>
<keyword evidence="3" id="KW-1185">Reference proteome</keyword>
<reference evidence="2 3" key="1">
    <citation type="journal article" date="2017" name="Genome Announc.">
        <title>Genome sequence of the saprophytic ascomycete Epicoccum nigrum ICMP 19927 strain isolated from New Zealand.</title>
        <authorList>
            <person name="Fokin M."/>
            <person name="Fleetwood D."/>
            <person name="Weir B.S."/>
            <person name="Villas-Boas S.G."/>
        </authorList>
    </citation>
    <scope>NUCLEOTIDE SEQUENCE [LARGE SCALE GENOMIC DNA]</scope>
    <source>
        <strain evidence="2 3">ICMP 19927</strain>
    </source>
</reference>
<accession>A0A1Y2LYG0</accession>
<gene>
    <name evidence="2" type="ORF">B5807_06919</name>
</gene>
<evidence type="ECO:0000313" key="3">
    <source>
        <dbReference type="Proteomes" id="UP000193240"/>
    </source>
</evidence>
<evidence type="ECO:0000313" key="2">
    <source>
        <dbReference type="EMBL" id="OSS48569.1"/>
    </source>
</evidence>
<sequence length="539" mass="59983">MDTRRLHAREIRQLVRVLRKDPYSNVDLESTNAEKATVSAIKLLPRRLRVKLLSSHGTLCHTHKGLDHHLIEDIWAWIKFELETAIGRFIYPLVMSGTLSTEDEHRIRQLEPAVEMLLPGWTLAQSAPPGKKPIHTGTNWAYQENGYPACILSRIGSDTKVLFALYAGMSGHLPLRNSSTKKSKRLRVIRYWMRTHPGGEEAAEDAYEFGAKLKALREDAKALLRQYEQSVRYRPNSTDGPPVTAYHFLNNHTEVVLDVLKLDNPKDQTTTATLSATTSTTSSTLDISDSYNPKDWTTGEVVHDLKLGPTPPDPKMNTSIESCTNPQYSDKRAAFQTESNVTHYPAPELDNLAPLPSPSIISRTASNRTASSKRSALKRHDSVLSTTSSSSLRAPRARSSVYSIATSIASYNDVSSDSTKPSDRSCAFDPMETREERIEKYRKLLAPAWALEHSADDSYDEGSVAIEDTFNFRGFLLPKPSRTSIYGGFGDEAKKGDVFELCDLTPPPSPDGDGFELGEGCGEEVEEGLMPEAFLLRKK</sequence>
<feature type="region of interest" description="Disordered" evidence="1">
    <location>
        <begin position="303"/>
        <end position="325"/>
    </location>
</feature>
<name>A0A1Y2LYG0_EPING</name>
<dbReference type="EMBL" id="KZ107845">
    <property type="protein sequence ID" value="OSS48569.1"/>
    <property type="molecule type" value="Genomic_DNA"/>
</dbReference>
<dbReference type="Proteomes" id="UP000193240">
    <property type="component" value="Unassembled WGS sequence"/>
</dbReference>
<dbReference type="STRING" id="105696.A0A1Y2LYG0"/>
<feature type="compositionally biased region" description="Polar residues" evidence="1">
    <location>
        <begin position="316"/>
        <end position="325"/>
    </location>
</feature>
<dbReference type="InParanoid" id="A0A1Y2LYG0"/>
<protein>
    <submittedName>
        <fullName evidence="2">Uncharacterized protein</fullName>
    </submittedName>
</protein>
<feature type="region of interest" description="Disordered" evidence="1">
    <location>
        <begin position="347"/>
        <end position="391"/>
    </location>
</feature>